<gene>
    <name evidence="3" type="ORF">C1SCF055_LOCUS41119</name>
</gene>
<evidence type="ECO:0000259" key="2">
    <source>
        <dbReference type="Pfam" id="PF10469"/>
    </source>
</evidence>
<dbReference type="AlphaFoldDB" id="A0A9P1DX22"/>
<evidence type="ECO:0000313" key="3">
    <source>
        <dbReference type="EMBL" id="CAI4016368.1"/>
    </source>
</evidence>
<dbReference type="InterPro" id="IPR019510">
    <property type="entry name" value="AKAP7-like_phosphoesterase"/>
</dbReference>
<keyword evidence="6" id="KW-1185">Reference proteome</keyword>
<dbReference type="EMBL" id="CAMXCT020006580">
    <property type="protein sequence ID" value="CAL1169743.1"/>
    <property type="molecule type" value="Genomic_DNA"/>
</dbReference>
<dbReference type="EMBL" id="CAMXCT010006580">
    <property type="protein sequence ID" value="CAI4016368.1"/>
    <property type="molecule type" value="Genomic_DNA"/>
</dbReference>
<feature type="compositionally biased region" description="Basic residues" evidence="1">
    <location>
        <begin position="10"/>
        <end position="24"/>
    </location>
</feature>
<dbReference type="EMBL" id="CAMXCT030006580">
    <property type="protein sequence ID" value="CAL4803680.1"/>
    <property type="molecule type" value="Genomic_DNA"/>
</dbReference>
<sequence length="730" mass="81191">EAAPEETSRSHRSRSRQRHGGWGGWRRRYGSRTWQPPARRARPTHFVAIQLKSREIQRCVEQLQQWFVAQNKLFERCLVPIKRIHTALLLTSFEDSRVNEARQAYAEAARSIREFLGGEAIRLKVEGVGCFGGRVVFARVRTEPPEVLEAMHQLLSRTFMRHGFPCLDDTGQAWLKPGEEPRQFRGHSSFLKVTKAMANSRTEEERNSYRALHVSDEDLAPFRSTCLGSQLCADFELLSMLGCAHDGYYPRIRVEQLPPGDAKPCTLHYQAMNEQQALEAAWSSAPSADPEEKSSNAEAGDSRSDTSDGKALSQSTQDTVANVKHFSSRSNSVVAEVWQVVAQVQVLTLADALCLAAVAKDGLAVVQNVVCQVKVMLFSETTRSSLCFEGSCLDWDKVRNVPGGCPLQVRWIEEFLSQPAGEQLSAEIGFVENLQQLIFGKNLEGLQTALREALPAAFGKLEIHVEAVRNISIPIKPVLDTICAAQPGIVGIEGLAVGDLPTWVQCVQQLKRARVLVHAWTNRDVDNPAHFHQLLQSLPTQVRGLDFQNLACTFHEFPAAMLPSACIAFGTIVLQKDMKGLSARGSMDFADFVGLFPRFPSHVRIVRASLGTKGHWNFSAQAMADVFRAKFPGLQVLQLELSLRHSADTNDVPFIDLARALIEAGVRVEVTKIRCRAAQYEFLRAAMKYGGALVNEEEDEGDEIVYPFSHPRFDWTKVSVSGDEIGEGDM</sequence>
<dbReference type="GO" id="GO:0010738">
    <property type="term" value="P:regulation of protein kinase A signaling"/>
    <property type="evidence" value="ECO:0007669"/>
    <property type="project" value="TreeGrafter"/>
</dbReference>
<accession>A0A9P1DX22</accession>
<organism evidence="3">
    <name type="scientific">Cladocopium goreaui</name>
    <dbReference type="NCBI Taxonomy" id="2562237"/>
    <lineage>
        <taxon>Eukaryota</taxon>
        <taxon>Sar</taxon>
        <taxon>Alveolata</taxon>
        <taxon>Dinophyceae</taxon>
        <taxon>Suessiales</taxon>
        <taxon>Symbiodiniaceae</taxon>
        <taxon>Cladocopium</taxon>
    </lineage>
</organism>
<comment type="caution">
    <text evidence="3">The sequence shown here is derived from an EMBL/GenBank/DDBJ whole genome shotgun (WGS) entry which is preliminary data.</text>
</comment>
<dbReference type="GO" id="GO:0034237">
    <property type="term" value="F:protein kinase A regulatory subunit binding"/>
    <property type="evidence" value="ECO:0007669"/>
    <property type="project" value="TreeGrafter"/>
</dbReference>
<dbReference type="PANTHER" id="PTHR15934">
    <property type="entry name" value="RNA 2',3'-CYCLIC PHOSPHODIESTERASE"/>
    <property type="match status" value="1"/>
</dbReference>
<dbReference type="InterPro" id="IPR052641">
    <property type="entry name" value="AKAP7_isoform_gamma"/>
</dbReference>
<reference evidence="4" key="2">
    <citation type="submission" date="2024-04" db="EMBL/GenBank/DDBJ databases">
        <authorList>
            <person name="Chen Y."/>
            <person name="Shah S."/>
            <person name="Dougan E. K."/>
            <person name="Thang M."/>
            <person name="Chan C."/>
        </authorList>
    </citation>
    <scope>NUCLEOTIDE SEQUENCE [LARGE SCALE GENOMIC DNA]</scope>
</reference>
<evidence type="ECO:0000313" key="4">
    <source>
        <dbReference type="EMBL" id="CAL1169743.1"/>
    </source>
</evidence>
<reference evidence="3" key="1">
    <citation type="submission" date="2022-10" db="EMBL/GenBank/DDBJ databases">
        <authorList>
            <person name="Chen Y."/>
            <person name="Dougan E. K."/>
            <person name="Chan C."/>
            <person name="Rhodes N."/>
            <person name="Thang M."/>
        </authorList>
    </citation>
    <scope>NUCLEOTIDE SEQUENCE</scope>
</reference>
<evidence type="ECO:0000313" key="5">
    <source>
        <dbReference type="EMBL" id="CAL4803680.1"/>
    </source>
</evidence>
<feature type="region of interest" description="Disordered" evidence="1">
    <location>
        <begin position="1"/>
        <end position="24"/>
    </location>
</feature>
<dbReference type="Gene3D" id="3.90.1140.10">
    <property type="entry name" value="Cyclic phosphodiesterase"/>
    <property type="match status" value="1"/>
</dbReference>
<dbReference type="Proteomes" id="UP001152797">
    <property type="component" value="Unassembled WGS sequence"/>
</dbReference>
<dbReference type="Pfam" id="PF10469">
    <property type="entry name" value="AKAP7_NLS"/>
    <property type="match status" value="1"/>
</dbReference>
<evidence type="ECO:0000256" key="1">
    <source>
        <dbReference type="SAM" id="MobiDB-lite"/>
    </source>
</evidence>
<proteinExistence type="predicted"/>
<dbReference type="GO" id="GO:0005829">
    <property type="term" value="C:cytosol"/>
    <property type="evidence" value="ECO:0007669"/>
    <property type="project" value="TreeGrafter"/>
</dbReference>
<evidence type="ECO:0000313" key="6">
    <source>
        <dbReference type="Proteomes" id="UP001152797"/>
    </source>
</evidence>
<feature type="non-terminal residue" evidence="3">
    <location>
        <position position="1"/>
    </location>
</feature>
<feature type="compositionally biased region" description="Basic and acidic residues" evidence="1">
    <location>
        <begin position="290"/>
        <end position="308"/>
    </location>
</feature>
<protein>
    <submittedName>
        <fullName evidence="5">A-kinase anchor protein 7 isoform gamma (AKAP-7 isoform gamma) (A-kinase anchor protein 18 kDa) (AKAP 18) (Protein kinase A-anchoring protein 7 isoform gamma) (PRKA7 isoform gamma)</fullName>
    </submittedName>
</protein>
<feature type="region of interest" description="Disordered" evidence="1">
    <location>
        <begin position="279"/>
        <end position="316"/>
    </location>
</feature>
<dbReference type="PANTHER" id="PTHR15934:SF2">
    <property type="entry name" value="A-KINASE ANCHOR PROTEIN 7-LIKE PHOSPHOESTERASE DOMAIN-CONTAINING PROTEIN"/>
    <property type="match status" value="1"/>
</dbReference>
<feature type="domain" description="A-kinase anchor protein 7-like phosphoesterase" evidence="2">
    <location>
        <begin position="43"/>
        <end position="250"/>
    </location>
</feature>
<name>A0A9P1DX22_9DINO</name>
<dbReference type="OrthoDB" id="425761at2759"/>